<dbReference type="SUPFAM" id="SSF52058">
    <property type="entry name" value="L domain-like"/>
    <property type="match status" value="1"/>
</dbReference>
<dbReference type="KEGG" id="smo:SELMODRAFT_421435"/>
<evidence type="ECO:0000256" key="9">
    <source>
        <dbReference type="ARBA" id="ARBA00022989"/>
    </source>
</evidence>
<name>D8SF97_SELML</name>
<proteinExistence type="inferred from homology"/>
<dbReference type="PANTHER" id="PTHR27004">
    <property type="entry name" value="RECEPTOR-LIKE PROTEIN 12 ISOFORM X1"/>
    <property type="match status" value="1"/>
</dbReference>
<keyword evidence="7" id="KW-0732">Signal</keyword>
<dbReference type="Gene3D" id="3.80.10.10">
    <property type="entry name" value="Ribonuclease Inhibitor"/>
    <property type="match status" value="1"/>
</dbReference>
<dbReference type="Proteomes" id="UP000001514">
    <property type="component" value="Unassembled WGS sequence"/>
</dbReference>
<dbReference type="GO" id="GO:0012505">
    <property type="term" value="C:endomembrane system"/>
    <property type="evidence" value="ECO:0007669"/>
    <property type="project" value="UniProtKB-SubCell"/>
</dbReference>
<keyword evidence="12" id="KW-0325">Glycoprotein</keyword>
<dbReference type="FunFam" id="3.80.10.10:FF:000041">
    <property type="entry name" value="LRR receptor-like serine/threonine-protein kinase ERECTA"/>
    <property type="match status" value="1"/>
</dbReference>
<accession>D8SF97</accession>
<evidence type="ECO:0000256" key="3">
    <source>
        <dbReference type="ARBA" id="ARBA00009592"/>
    </source>
</evidence>
<dbReference type="InterPro" id="IPR032675">
    <property type="entry name" value="LRR_dom_sf"/>
</dbReference>
<reference evidence="15 16" key="1">
    <citation type="journal article" date="2011" name="Science">
        <title>The Selaginella genome identifies genetic changes associated with the evolution of vascular plants.</title>
        <authorList>
            <person name="Banks J.A."/>
            <person name="Nishiyama T."/>
            <person name="Hasebe M."/>
            <person name="Bowman J.L."/>
            <person name="Gribskov M."/>
            <person name="dePamphilis C."/>
            <person name="Albert V.A."/>
            <person name="Aono N."/>
            <person name="Aoyama T."/>
            <person name="Ambrose B.A."/>
            <person name="Ashton N.W."/>
            <person name="Axtell M.J."/>
            <person name="Barker E."/>
            <person name="Barker M.S."/>
            <person name="Bennetzen J.L."/>
            <person name="Bonawitz N.D."/>
            <person name="Chapple C."/>
            <person name="Cheng C."/>
            <person name="Correa L.G."/>
            <person name="Dacre M."/>
            <person name="DeBarry J."/>
            <person name="Dreyer I."/>
            <person name="Elias M."/>
            <person name="Engstrom E.M."/>
            <person name="Estelle M."/>
            <person name="Feng L."/>
            <person name="Finet C."/>
            <person name="Floyd S.K."/>
            <person name="Frommer W.B."/>
            <person name="Fujita T."/>
            <person name="Gramzow L."/>
            <person name="Gutensohn M."/>
            <person name="Harholt J."/>
            <person name="Hattori M."/>
            <person name="Heyl A."/>
            <person name="Hirai T."/>
            <person name="Hiwatashi Y."/>
            <person name="Ishikawa M."/>
            <person name="Iwata M."/>
            <person name="Karol K.G."/>
            <person name="Koehler B."/>
            <person name="Kolukisaoglu U."/>
            <person name="Kubo M."/>
            <person name="Kurata T."/>
            <person name="Lalonde S."/>
            <person name="Li K."/>
            <person name="Li Y."/>
            <person name="Litt A."/>
            <person name="Lyons E."/>
            <person name="Manning G."/>
            <person name="Maruyama T."/>
            <person name="Michael T.P."/>
            <person name="Mikami K."/>
            <person name="Miyazaki S."/>
            <person name="Morinaga S."/>
            <person name="Murata T."/>
            <person name="Mueller-Roeber B."/>
            <person name="Nelson D.R."/>
            <person name="Obara M."/>
            <person name="Oguri Y."/>
            <person name="Olmstead R.G."/>
            <person name="Onodera N."/>
            <person name="Petersen B.L."/>
            <person name="Pils B."/>
            <person name="Prigge M."/>
            <person name="Rensing S.A."/>
            <person name="Riano-Pachon D.M."/>
            <person name="Roberts A.W."/>
            <person name="Sato Y."/>
            <person name="Scheller H.V."/>
            <person name="Schulz B."/>
            <person name="Schulz C."/>
            <person name="Shakirov E.V."/>
            <person name="Shibagaki N."/>
            <person name="Shinohara N."/>
            <person name="Shippen D.E."/>
            <person name="Soerensen I."/>
            <person name="Sotooka R."/>
            <person name="Sugimoto N."/>
            <person name="Sugita M."/>
            <person name="Sumikawa N."/>
            <person name="Tanurdzic M."/>
            <person name="Theissen G."/>
            <person name="Ulvskov P."/>
            <person name="Wakazuki S."/>
            <person name="Weng J.K."/>
            <person name="Willats W.W."/>
            <person name="Wipf D."/>
            <person name="Wolf P.G."/>
            <person name="Yang L."/>
            <person name="Zimmer A.D."/>
            <person name="Zhu Q."/>
            <person name="Mitros T."/>
            <person name="Hellsten U."/>
            <person name="Loque D."/>
            <person name="Otillar R."/>
            <person name="Salamov A."/>
            <person name="Schmutz J."/>
            <person name="Shapiro H."/>
            <person name="Lindquist E."/>
            <person name="Lucas S."/>
            <person name="Rokhsar D."/>
            <person name="Grigoriev I.V."/>
        </authorList>
    </citation>
    <scope>NUCLEOTIDE SEQUENCE [LARGE SCALE GENOMIC DNA]</scope>
</reference>
<evidence type="ECO:0000256" key="10">
    <source>
        <dbReference type="ARBA" id="ARBA00023136"/>
    </source>
</evidence>
<dbReference type="AlphaFoldDB" id="D8SF97"/>
<dbReference type="Gene3D" id="3.30.465.10">
    <property type="match status" value="1"/>
</dbReference>
<dbReference type="Pfam" id="PF08031">
    <property type="entry name" value="BBE"/>
    <property type="match status" value="1"/>
</dbReference>
<keyword evidence="8" id="KW-0677">Repeat</keyword>
<evidence type="ECO:0000256" key="5">
    <source>
        <dbReference type="ARBA" id="ARBA00022614"/>
    </source>
</evidence>
<organism evidence="16">
    <name type="scientific">Selaginella moellendorffii</name>
    <name type="common">Spikemoss</name>
    <dbReference type="NCBI Taxonomy" id="88036"/>
    <lineage>
        <taxon>Eukaryota</taxon>
        <taxon>Viridiplantae</taxon>
        <taxon>Streptophyta</taxon>
        <taxon>Embryophyta</taxon>
        <taxon>Tracheophyta</taxon>
        <taxon>Lycopodiopsida</taxon>
        <taxon>Selaginellales</taxon>
        <taxon>Selaginellaceae</taxon>
        <taxon>Selaginella</taxon>
    </lineage>
</organism>
<evidence type="ECO:0000256" key="6">
    <source>
        <dbReference type="ARBA" id="ARBA00022692"/>
    </source>
</evidence>
<evidence type="ECO:0000256" key="11">
    <source>
        <dbReference type="ARBA" id="ARBA00023170"/>
    </source>
</evidence>
<keyword evidence="10" id="KW-0472">Membrane</keyword>
<dbReference type="STRING" id="88036.D8SF97"/>
<keyword evidence="6" id="KW-0812">Transmembrane</keyword>
<dbReference type="HOGENOM" id="CLU_614519_0_0_1"/>
<dbReference type="eggNOG" id="KOG0619">
    <property type="taxonomic scope" value="Eukaryota"/>
</dbReference>
<dbReference type="Gramene" id="EFJ17008">
    <property type="protein sequence ID" value="EFJ17008"/>
    <property type="gene ID" value="SELMODRAFT_421435"/>
</dbReference>
<evidence type="ECO:0000313" key="15">
    <source>
        <dbReference type="EMBL" id="EFJ17008.1"/>
    </source>
</evidence>
<sequence>MRAAANLVLQANKLFINLTPGSGTYVNEADYNEPNWQQSFFGKNYPRLYHIKSMVDPTNLFTCHHCVVAIPWFRSWALDCHSSSCQDGEGALSSVDHWNVPDRCHKFSGSQETVGWDLHGNKLTGLIPPQIGQTLVTLNLRWNKLQDAILVEIGQLKKLQNLFNSLRGPIPKELTYLQELRYVHLHENKLIGRIPPEFGELPYLRQLDVSNNHLVGTIRELLRSEQNRARDAFPSLRILYLDHNALNGRLSSAFYSHPSLKEIEFDSRYQSLFSREAFHAVIVHNASRDFIDVVMVLSIPYYYKQLIDFVGMDENFHKRFVYCLTCLIVVLSSLGVAIDPFETVIPDWVDLFHFPRPSLRVAYGSQNVTERQFSPAEVLLQPKMHQSKETILPLTYLLHQFRESTVIIFFSSDRRNKFMLEVWLEVLSGLSSVSVCSQRIMIWVIL</sequence>
<evidence type="ECO:0000256" key="13">
    <source>
        <dbReference type="ARBA" id="ARBA00037847"/>
    </source>
</evidence>
<dbReference type="GO" id="GO:0050660">
    <property type="term" value="F:flavin adenine dinucleotide binding"/>
    <property type="evidence" value="ECO:0007669"/>
    <property type="project" value="InterPro"/>
</dbReference>
<dbReference type="InterPro" id="IPR016169">
    <property type="entry name" value="FAD-bd_PCMH_sub2"/>
</dbReference>
<evidence type="ECO:0000256" key="4">
    <source>
        <dbReference type="ARBA" id="ARBA00022475"/>
    </source>
</evidence>
<comment type="similarity">
    <text evidence="3">Belongs to the RLP family.</text>
</comment>
<keyword evidence="9" id="KW-1133">Transmembrane helix</keyword>
<evidence type="ECO:0000256" key="7">
    <source>
        <dbReference type="ARBA" id="ARBA00022729"/>
    </source>
</evidence>
<feature type="domain" description="Berberine/berberine-like" evidence="14">
    <location>
        <begin position="24"/>
        <end position="65"/>
    </location>
</feature>
<keyword evidence="4" id="KW-1003">Cell membrane</keyword>
<keyword evidence="16" id="KW-1185">Reference proteome</keyword>
<dbReference type="InterPro" id="IPR001611">
    <property type="entry name" value="Leu-rich_rpt"/>
</dbReference>
<dbReference type="InterPro" id="IPR012951">
    <property type="entry name" value="BBE"/>
</dbReference>
<keyword evidence="11" id="KW-0675">Receptor</keyword>
<protein>
    <recommendedName>
        <fullName evidence="14">Berberine/berberine-like domain-containing protein</fullName>
    </recommendedName>
</protein>
<evidence type="ECO:0000256" key="8">
    <source>
        <dbReference type="ARBA" id="ARBA00022737"/>
    </source>
</evidence>
<dbReference type="Pfam" id="PF13516">
    <property type="entry name" value="LRR_6"/>
    <property type="match status" value="1"/>
</dbReference>
<comment type="subcellular location">
    <subcellularLocation>
        <location evidence="1">Cell membrane</location>
    </subcellularLocation>
    <subcellularLocation>
        <location evidence="13">Endomembrane system</location>
        <topology evidence="13">Single-pass membrane protein</topology>
    </subcellularLocation>
    <subcellularLocation>
        <location evidence="2">Membrane</location>
        <topology evidence="2">Single-pass type I membrane protein</topology>
    </subcellularLocation>
</comment>
<dbReference type="GO" id="GO:0016491">
    <property type="term" value="F:oxidoreductase activity"/>
    <property type="evidence" value="ECO:0007669"/>
    <property type="project" value="InterPro"/>
</dbReference>
<gene>
    <name evidence="15" type="ORF">SELMODRAFT_421435</name>
</gene>
<evidence type="ECO:0000256" key="2">
    <source>
        <dbReference type="ARBA" id="ARBA00004479"/>
    </source>
</evidence>
<dbReference type="GO" id="GO:0005886">
    <property type="term" value="C:plasma membrane"/>
    <property type="evidence" value="ECO:0007669"/>
    <property type="project" value="UniProtKB-SubCell"/>
</dbReference>
<dbReference type="EMBL" id="GL377616">
    <property type="protein sequence ID" value="EFJ17008.1"/>
    <property type="molecule type" value="Genomic_DNA"/>
</dbReference>
<dbReference type="InParanoid" id="D8SF97"/>
<evidence type="ECO:0000256" key="12">
    <source>
        <dbReference type="ARBA" id="ARBA00023180"/>
    </source>
</evidence>
<dbReference type="Pfam" id="PF00560">
    <property type="entry name" value="LRR_1"/>
    <property type="match status" value="2"/>
</dbReference>
<evidence type="ECO:0000313" key="16">
    <source>
        <dbReference type="Proteomes" id="UP000001514"/>
    </source>
</evidence>
<evidence type="ECO:0000256" key="1">
    <source>
        <dbReference type="ARBA" id="ARBA00004236"/>
    </source>
</evidence>
<evidence type="ECO:0000259" key="14">
    <source>
        <dbReference type="Pfam" id="PF08031"/>
    </source>
</evidence>
<keyword evidence="5" id="KW-0433">Leucine-rich repeat</keyword>
<dbReference type="PANTHER" id="PTHR27004:SF203">
    <property type="entry name" value="LEUCINE-RICH REPEAT-CONTAINING N-TERMINAL PLANT-TYPE DOMAIN-CONTAINING PROTEIN"/>
    <property type="match status" value="1"/>
</dbReference>